<evidence type="ECO:0000256" key="3">
    <source>
        <dbReference type="ARBA" id="ARBA00022679"/>
    </source>
</evidence>
<dbReference type="InterPro" id="IPR025714">
    <property type="entry name" value="Methyltranfer_dom"/>
</dbReference>
<dbReference type="InterPro" id="IPR029063">
    <property type="entry name" value="SAM-dependent_MTases_sf"/>
</dbReference>
<dbReference type="Pfam" id="PF13847">
    <property type="entry name" value="Methyltransf_31"/>
    <property type="match status" value="1"/>
</dbReference>
<gene>
    <name evidence="6" type="ORF">C4F51_02205</name>
</gene>
<protein>
    <submittedName>
        <fullName evidence="6">Class I SAM-dependent methyltransferase</fullName>
    </submittedName>
</protein>
<evidence type="ECO:0000313" key="6">
    <source>
        <dbReference type="EMBL" id="MBE8715998.1"/>
    </source>
</evidence>
<name>A0A928V1D1_9GAMM</name>
<organism evidence="6 7">
    <name type="scientific">Cellvibrio polysaccharolyticus</name>
    <dbReference type="NCBI Taxonomy" id="2082724"/>
    <lineage>
        <taxon>Bacteria</taxon>
        <taxon>Pseudomonadati</taxon>
        <taxon>Pseudomonadota</taxon>
        <taxon>Gammaproteobacteria</taxon>
        <taxon>Cellvibrionales</taxon>
        <taxon>Cellvibrionaceae</taxon>
        <taxon>Cellvibrio</taxon>
    </lineage>
</organism>
<dbReference type="GO" id="GO:0032259">
    <property type="term" value="P:methylation"/>
    <property type="evidence" value="ECO:0007669"/>
    <property type="project" value="UniProtKB-KW"/>
</dbReference>
<evidence type="ECO:0000256" key="2">
    <source>
        <dbReference type="ARBA" id="ARBA00022643"/>
    </source>
</evidence>
<dbReference type="GO" id="GO:0000166">
    <property type="term" value="F:nucleotide binding"/>
    <property type="evidence" value="ECO:0007669"/>
    <property type="project" value="UniProtKB-KW"/>
</dbReference>
<proteinExistence type="predicted"/>
<dbReference type="Gene3D" id="3.40.50.150">
    <property type="entry name" value="Vaccinia Virus protein VP39"/>
    <property type="match status" value="1"/>
</dbReference>
<keyword evidence="6" id="KW-0489">Methyltransferase</keyword>
<keyword evidence="4" id="KW-0547">Nucleotide-binding</keyword>
<sequence length="530" mass="60665">MNTIEFDNLPEHVHALKRLEDQSAWIDLEKECFLLVENYINDHVAVHDIILQLSQAEAVESAKFCIYKFLESSSEGLLKFDELIARLASLNLEDKAYSYVLSAIKAYPTDVKLIEKAAELSLYLGYMDEAYHWIASLDFYTPVAKKAIRKSRLELLMGKKQVARDFQIITGKIFLRSTGAHFKAEDPPGEKEILALNPQREENLKQLASWDELYPGTLNVRTAFSPTEIFHNIPPIAYEAGCTVTYTANYSNVPKSRVGYWYYPGFVFAKGRFKPVLFKYPDTPYSEFTLEIFSPFNLRADLELSDNDPILCYFASTAEDGDAWLECKLNIYSVFSSNQQVFGRHGELYQGHEDWRLPGQRPTMLRANTYALNKWIEPHHHILDIGCNIGCFGIETSKLGASYTGFDNNADVIKIANYLARHNAAENCTFLTSTFDEFQSNNKQQYDVIFSFAVHVWIGIPMQDYIEKLKGMLAPQGVIIIESNNLDKNDMEFMQNMRLFLTADFLLLHQGEITDDGVIRRAFCVFQSLK</sequence>
<keyword evidence="7" id="KW-1185">Reference proteome</keyword>
<feature type="domain" description="Methyltransferase" evidence="5">
    <location>
        <begin position="378"/>
        <end position="496"/>
    </location>
</feature>
<evidence type="ECO:0000259" key="5">
    <source>
        <dbReference type="Pfam" id="PF13847"/>
    </source>
</evidence>
<evidence type="ECO:0000256" key="4">
    <source>
        <dbReference type="ARBA" id="ARBA00022741"/>
    </source>
</evidence>
<dbReference type="AlphaFoldDB" id="A0A928V1D1"/>
<evidence type="ECO:0000313" key="7">
    <source>
        <dbReference type="Proteomes" id="UP000652567"/>
    </source>
</evidence>
<keyword evidence="1" id="KW-0285">Flavoprotein</keyword>
<comment type="caution">
    <text evidence="6">The sequence shown here is derived from an EMBL/GenBank/DDBJ whole genome shotgun (WGS) entry which is preliminary data.</text>
</comment>
<dbReference type="InterPro" id="IPR023465">
    <property type="entry name" value="Riboflavin_kinase_dom_sf"/>
</dbReference>
<dbReference type="Proteomes" id="UP000652567">
    <property type="component" value="Unassembled WGS sequence"/>
</dbReference>
<evidence type="ECO:0000256" key="1">
    <source>
        <dbReference type="ARBA" id="ARBA00022630"/>
    </source>
</evidence>
<keyword evidence="3" id="KW-0808">Transferase</keyword>
<dbReference type="EMBL" id="PRDL01000001">
    <property type="protein sequence ID" value="MBE8715998.1"/>
    <property type="molecule type" value="Genomic_DNA"/>
</dbReference>
<accession>A0A928V1D1</accession>
<dbReference type="Gene3D" id="2.40.30.30">
    <property type="entry name" value="Riboflavin kinase-like"/>
    <property type="match status" value="1"/>
</dbReference>
<dbReference type="CDD" id="cd02440">
    <property type="entry name" value="AdoMet_MTases"/>
    <property type="match status" value="1"/>
</dbReference>
<dbReference type="RefSeq" id="WP_193906766.1">
    <property type="nucleotide sequence ID" value="NZ_PRDL01000001.1"/>
</dbReference>
<dbReference type="SUPFAM" id="SSF82114">
    <property type="entry name" value="Riboflavin kinase-like"/>
    <property type="match status" value="1"/>
</dbReference>
<dbReference type="GO" id="GO:0008531">
    <property type="term" value="F:riboflavin kinase activity"/>
    <property type="evidence" value="ECO:0007669"/>
    <property type="project" value="InterPro"/>
</dbReference>
<reference evidence="6" key="1">
    <citation type="submission" date="2018-07" db="EMBL/GenBank/DDBJ databases">
        <title>Genome assembly of strain Ka43.</title>
        <authorList>
            <person name="Kukolya J."/>
            <person name="Nagy I."/>
            <person name="Horvath B."/>
            <person name="Toth A."/>
        </authorList>
    </citation>
    <scope>NUCLEOTIDE SEQUENCE</scope>
    <source>
        <strain evidence="6">KB43</strain>
    </source>
</reference>
<dbReference type="PANTHER" id="PTHR43861">
    <property type="entry name" value="TRANS-ACONITATE 2-METHYLTRANSFERASE-RELATED"/>
    <property type="match status" value="1"/>
</dbReference>
<dbReference type="GO" id="GO:0008168">
    <property type="term" value="F:methyltransferase activity"/>
    <property type="evidence" value="ECO:0007669"/>
    <property type="project" value="UniProtKB-KW"/>
</dbReference>
<dbReference type="GO" id="GO:0009231">
    <property type="term" value="P:riboflavin biosynthetic process"/>
    <property type="evidence" value="ECO:0007669"/>
    <property type="project" value="InterPro"/>
</dbReference>
<dbReference type="SUPFAM" id="SSF53335">
    <property type="entry name" value="S-adenosyl-L-methionine-dependent methyltransferases"/>
    <property type="match status" value="1"/>
</dbReference>
<keyword evidence="2" id="KW-0288">FMN</keyword>